<sequence precursor="true">MRTASRVVVTLLACLLSWSSPIVPLRAADSDRVSTWEGFERRDFKVDGRNALLVAPAEPADGKPWIWRTEFFGHQPQADLALLRKGFHVAYIDVQNMYGAPVALDHMDRFYEHLTTSRGLNPKTVLEGFSRGGLFALNWAGRHPDRVACIYNDAPVCDFKSWPGGKGRGKGSPTDWQRCLNAYGLTEQQALKYRLNPVDNLEPLARLKVPLLHVCGDADDVVPIEENTRIIEQRYRALNGPITVIAKPGVGHHPHSLPNPGPIVSFVLSHTTGESANVAPRGTLANSRIRFERRKKGHVAFLGGSITEMNGYRPLLCELLQKRFPETEFQFTNAGISSTCSTTGAFRLKTDVLDQVPVDLLFVEFAVNDDQDAGHARHECIRGMEGIVRHVREHNPKADIVITYFVNPAMLKTIEEGKVPLSIGSHEEVARHYAVPTIHLASELADRIQTGEMTWERFGGVHPARPGNELCVELIDKLLSREWQDSLPADASPIAHPLPPNPLDPASYIAGRFLDSRSARLGEGWTIEKPNWSSNPKHWRERFRELPLLQSVTPGSELSLSFDGRAIGAYLLAGPDAGMLEYSIDGGPWATIDLFHNFSSALHYPRTVMFSADLQPASHTLQLRVASSSNPASAGTAVRIIHFVAN</sequence>
<dbReference type="SUPFAM" id="SSF52266">
    <property type="entry name" value="SGNH hydrolase"/>
    <property type="match status" value="1"/>
</dbReference>
<dbReference type="GO" id="GO:0008236">
    <property type="term" value="F:serine-type peptidase activity"/>
    <property type="evidence" value="ECO:0007669"/>
    <property type="project" value="InterPro"/>
</dbReference>
<evidence type="ECO:0000256" key="1">
    <source>
        <dbReference type="SAM" id="SignalP"/>
    </source>
</evidence>
<dbReference type="Pfam" id="PF13472">
    <property type="entry name" value="Lipase_GDSL_2"/>
    <property type="match status" value="1"/>
</dbReference>
<protein>
    <submittedName>
        <fullName evidence="4">Alpha/beta hydrolase family protein</fullName>
    </submittedName>
</protein>
<dbReference type="GO" id="GO:0006508">
    <property type="term" value="P:proteolysis"/>
    <property type="evidence" value="ECO:0007669"/>
    <property type="project" value="InterPro"/>
</dbReference>
<dbReference type="KEGG" id="ccos:Pan44_17570"/>
<proteinExistence type="predicted"/>
<dbReference type="Gene3D" id="3.40.50.1110">
    <property type="entry name" value="SGNH hydrolase"/>
    <property type="match status" value="1"/>
</dbReference>
<dbReference type="InterPro" id="IPR013830">
    <property type="entry name" value="SGNH_hydro"/>
</dbReference>
<feature type="domain" description="SGNH hydrolase-type esterase" evidence="3">
    <location>
        <begin position="301"/>
        <end position="469"/>
    </location>
</feature>
<feature type="chain" id="PRO_5021735370" evidence="1">
    <location>
        <begin position="28"/>
        <end position="646"/>
    </location>
</feature>
<dbReference type="InterPro" id="IPR036514">
    <property type="entry name" value="SGNH_hydro_sf"/>
</dbReference>
<dbReference type="InParanoid" id="A0A517SCA1"/>
<dbReference type="RefSeq" id="WP_145029179.1">
    <property type="nucleotide sequence ID" value="NZ_CP036271.1"/>
</dbReference>
<dbReference type="Proteomes" id="UP000315700">
    <property type="component" value="Chromosome"/>
</dbReference>
<dbReference type="InterPro" id="IPR029058">
    <property type="entry name" value="AB_hydrolase_fold"/>
</dbReference>
<dbReference type="InterPro" id="IPR001375">
    <property type="entry name" value="Peptidase_S9_cat"/>
</dbReference>
<organism evidence="4 5">
    <name type="scientific">Caulifigura coniformis</name>
    <dbReference type="NCBI Taxonomy" id="2527983"/>
    <lineage>
        <taxon>Bacteria</taxon>
        <taxon>Pseudomonadati</taxon>
        <taxon>Planctomycetota</taxon>
        <taxon>Planctomycetia</taxon>
        <taxon>Planctomycetales</taxon>
        <taxon>Planctomycetaceae</taxon>
        <taxon>Caulifigura</taxon>
    </lineage>
</organism>
<dbReference type="GO" id="GO:0016788">
    <property type="term" value="F:hydrolase activity, acting on ester bonds"/>
    <property type="evidence" value="ECO:0007669"/>
    <property type="project" value="UniProtKB-ARBA"/>
</dbReference>
<accession>A0A517SCA1</accession>
<dbReference type="AlphaFoldDB" id="A0A517SCA1"/>
<evidence type="ECO:0000259" key="2">
    <source>
        <dbReference type="Pfam" id="PF00326"/>
    </source>
</evidence>
<evidence type="ECO:0000313" key="4">
    <source>
        <dbReference type="EMBL" id="QDT53734.1"/>
    </source>
</evidence>
<dbReference type="SUPFAM" id="SSF53474">
    <property type="entry name" value="alpha/beta-Hydrolases"/>
    <property type="match status" value="1"/>
</dbReference>
<name>A0A517SCA1_9PLAN</name>
<keyword evidence="1" id="KW-0732">Signal</keyword>
<dbReference type="OrthoDB" id="234896at2"/>
<dbReference type="Pfam" id="PF00326">
    <property type="entry name" value="Peptidase_S9"/>
    <property type="match status" value="1"/>
</dbReference>
<feature type="signal peptide" evidence="1">
    <location>
        <begin position="1"/>
        <end position="27"/>
    </location>
</feature>
<keyword evidence="5" id="KW-1185">Reference proteome</keyword>
<evidence type="ECO:0000313" key="5">
    <source>
        <dbReference type="Proteomes" id="UP000315700"/>
    </source>
</evidence>
<keyword evidence="4" id="KW-0378">Hydrolase</keyword>
<evidence type="ECO:0000259" key="3">
    <source>
        <dbReference type="Pfam" id="PF13472"/>
    </source>
</evidence>
<dbReference type="Gene3D" id="3.40.50.1820">
    <property type="entry name" value="alpha/beta hydrolase"/>
    <property type="match status" value="1"/>
</dbReference>
<feature type="domain" description="Peptidase S9 prolyl oligopeptidase catalytic" evidence="2">
    <location>
        <begin position="123"/>
        <end position="252"/>
    </location>
</feature>
<dbReference type="PANTHER" id="PTHR34407:SF1">
    <property type="entry name" value="SGNH HYDROLASE-TYPE ESTERASE DOMAIN-CONTAINING PROTEIN"/>
    <property type="match status" value="1"/>
</dbReference>
<dbReference type="EMBL" id="CP036271">
    <property type="protein sequence ID" value="QDT53734.1"/>
    <property type="molecule type" value="Genomic_DNA"/>
</dbReference>
<gene>
    <name evidence="4" type="ORF">Pan44_17570</name>
</gene>
<dbReference type="CDD" id="cd00229">
    <property type="entry name" value="SGNH_hydrolase"/>
    <property type="match status" value="1"/>
</dbReference>
<reference evidence="4 5" key="1">
    <citation type="submission" date="2019-02" db="EMBL/GenBank/DDBJ databases">
        <title>Deep-cultivation of Planctomycetes and their phenomic and genomic characterization uncovers novel biology.</title>
        <authorList>
            <person name="Wiegand S."/>
            <person name="Jogler M."/>
            <person name="Boedeker C."/>
            <person name="Pinto D."/>
            <person name="Vollmers J."/>
            <person name="Rivas-Marin E."/>
            <person name="Kohn T."/>
            <person name="Peeters S.H."/>
            <person name="Heuer A."/>
            <person name="Rast P."/>
            <person name="Oberbeckmann S."/>
            <person name="Bunk B."/>
            <person name="Jeske O."/>
            <person name="Meyerdierks A."/>
            <person name="Storesund J.E."/>
            <person name="Kallscheuer N."/>
            <person name="Luecker S."/>
            <person name="Lage O.M."/>
            <person name="Pohl T."/>
            <person name="Merkel B.J."/>
            <person name="Hornburger P."/>
            <person name="Mueller R.-W."/>
            <person name="Bruemmer F."/>
            <person name="Labrenz M."/>
            <person name="Spormann A.M."/>
            <person name="Op den Camp H."/>
            <person name="Overmann J."/>
            <person name="Amann R."/>
            <person name="Jetten M.S.M."/>
            <person name="Mascher T."/>
            <person name="Medema M.H."/>
            <person name="Devos D.P."/>
            <person name="Kaster A.-K."/>
            <person name="Ovreas L."/>
            <person name="Rohde M."/>
            <person name="Galperin M.Y."/>
            <person name="Jogler C."/>
        </authorList>
    </citation>
    <scope>NUCLEOTIDE SEQUENCE [LARGE SCALE GENOMIC DNA]</scope>
    <source>
        <strain evidence="4 5">Pan44</strain>
    </source>
</reference>
<dbReference type="Gene3D" id="2.60.120.260">
    <property type="entry name" value="Galactose-binding domain-like"/>
    <property type="match status" value="1"/>
</dbReference>
<dbReference type="PANTHER" id="PTHR34407">
    <property type="entry name" value="EXPRESSED PROTEIN"/>
    <property type="match status" value="1"/>
</dbReference>